<dbReference type="InterPro" id="IPR006139">
    <property type="entry name" value="D-isomer_2_OHA_DH_cat_dom"/>
</dbReference>
<dbReference type="InterPro" id="IPR036291">
    <property type="entry name" value="NAD(P)-bd_dom_sf"/>
</dbReference>
<evidence type="ECO:0000259" key="10">
    <source>
        <dbReference type="Pfam" id="PF00389"/>
    </source>
</evidence>
<dbReference type="AlphaFoldDB" id="A0A4U3KZV0"/>
<organism evidence="12 13">
    <name type="scientific">Ilyomonas limi</name>
    <dbReference type="NCBI Taxonomy" id="2575867"/>
    <lineage>
        <taxon>Bacteria</taxon>
        <taxon>Pseudomonadati</taxon>
        <taxon>Bacteroidota</taxon>
        <taxon>Chitinophagia</taxon>
        <taxon>Chitinophagales</taxon>
        <taxon>Chitinophagaceae</taxon>
        <taxon>Ilyomonas</taxon>
    </lineage>
</organism>
<dbReference type="InterPro" id="IPR006140">
    <property type="entry name" value="D-isomer_DH_NAD-bd"/>
</dbReference>
<dbReference type="Pfam" id="PF02826">
    <property type="entry name" value="2-Hacid_dh_C"/>
    <property type="match status" value="1"/>
</dbReference>
<reference evidence="12 13" key="1">
    <citation type="submission" date="2019-05" db="EMBL/GenBank/DDBJ databases">
        <title>Panacibacter sp. strain 17mud1-8 Genome sequencing and assembly.</title>
        <authorList>
            <person name="Chhetri G."/>
        </authorList>
    </citation>
    <scope>NUCLEOTIDE SEQUENCE [LARGE SCALE GENOMIC DNA]</scope>
    <source>
        <strain evidence="12 13">17mud1-8</strain>
    </source>
</reference>
<dbReference type="PANTHER" id="PTHR10996">
    <property type="entry name" value="2-HYDROXYACID DEHYDROGENASE-RELATED"/>
    <property type="match status" value="1"/>
</dbReference>
<evidence type="ECO:0000256" key="4">
    <source>
        <dbReference type="ARBA" id="ARBA00052769"/>
    </source>
</evidence>
<dbReference type="GO" id="GO:0016618">
    <property type="term" value="F:hydroxypyruvate reductase [NAD(P)H] activity"/>
    <property type="evidence" value="ECO:0007669"/>
    <property type="project" value="UniProtKB-EC"/>
</dbReference>
<evidence type="ECO:0000313" key="13">
    <source>
        <dbReference type="Proteomes" id="UP000305848"/>
    </source>
</evidence>
<comment type="caution">
    <text evidence="12">The sequence shown here is derived from an EMBL/GenBank/DDBJ whole genome shotgun (WGS) entry which is preliminary data.</text>
</comment>
<dbReference type="InterPro" id="IPR050223">
    <property type="entry name" value="D-isomer_2-hydroxyacid_DH"/>
</dbReference>
<dbReference type="PROSITE" id="PS00065">
    <property type="entry name" value="D_2_HYDROXYACID_DH_1"/>
    <property type="match status" value="1"/>
</dbReference>
<proteinExistence type="inferred from homology"/>
<feature type="domain" description="D-isomer specific 2-hydroxyacid dehydrogenase catalytic" evidence="10">
    <location>
        <begin position="3"/>
        <end position="319"/>
    </location>
</feature>
<dbReference type="EC" id="1.1.1.79" evidence="6"/>
<dbReference type="CDD" id="cd05301">
    <property type="entry name" value="GDH"/>
    <property type="match status" value="1"/>
</dbReference>
<evidence type="ECO:0000256" key="6">
    <source>
        <dbReference type="ARBA" id="ARBA00066661"/>
    </source>
</evidence>
<dbReference type="GO" id="GO:0030267">
    <property type="term" value="F:glyoxylate reductase (NADPH) activity"/>
    <property type="evidence" value="ECO:0007669"/>
    <property type="project" value="UniProtKB-EC"/>
</dbReference>
<accession>A0A4U3KZV0</accession>
<dbReference type="InterPro" id="IPR029752">
    <property type="entry name" value="D-isomer_DH_CS1"/>
</dbReference>
<dbReference type="EMBL" id="SZQL01000008">
    <property type="protein sequence ID" value="TKK68198.1"/>
    <property type="molecule type" value="Genomic_DNA"/>
</dbReference>
<name>A0A4U3KZV0_9BACT</name>
<evidence type="ECO:0000256" key="9">
    <source>
        <dbReference type="RuleBase" id="RU003719"/>
    </source>
</evidence>
<dbReference type="PANTHER" id="PTHR10996:SF257">
    <property type="entry name" value="GLYOXYLATE REDUCTASE 1"/>
    <property type="match status" value="1"/>
</dbReference>
<dbReference type="SUPFAM" id="SSF51735">
    <property type="entry name" value="NAD(P)-binding Rossmann-fold domains"/>
    <property type="match status" value="1"/>
</dbReference>
<evidence type="ECO:0000313" key="12">
    <source>
        <dbReference type="EMBL" id="TKK68198.1"/>
    </source>
</evidence>
<keyword evidence="13" id="KW-1185">Reference proteome</keyword>
<evidence type="ECO:0000256" key="3">
    <source>
        <dbReference type="ARBA" id="ARBA00052239"/>
    </source>
</evidence>
<dbReference type="GO" id="GO:0005829">
    <property type="term" value="C:cytosol"/>
    <property type="evidence" value="ECO:0007669"/>
    <property type="project" value="TreeGrafter"/>
</dbReference>
<dbReference type="Gene3D" id="3.40.50.720">
    <property type="entry name" value="NAD(P)-binding Rossmann-like Domain"/>
    <property type="match status" value="2"/>
</dbReference>
<comment type="catalytic activity">
    <reaction evidence="2">
        <text>(R)-glycerate + NAD(+) = 3-hydroxypyruvate + NADH + H(+)</text>
        <dbReference type="Rhea" id="RHEA:17905"/>
        <dbReference type="ChEBI" id="CHEBI:15378"/>
        <dbReference type="ChEBI" id="CHEBI:16659"/>
        <dbReference type="ChEBI" id="CHEBI:17180"/>
        <dbReference type="ChEBI" id="CHEBI:57540"/>
        <dbReference type="ChEBI" id="CHEBI:57945"/>
        <dbReference type="EC" id="1.1.1.81"/>
    </reaction>
</comment>
<evidence type="ECO:0000256" key="2">
    <source>
        <dbReference type="ARBA" id="ARBA00051801"/>
    </source>
</evidence>
<evidence type="ECO:0000256" key="7">
    <source>
        <dbReference type="ARBA" id="ARBA00066674"/>
    </source>
</evidence>
<evidence type="ECO:0000256" key="8">
    <source>
        <dbReference type="ARBA" id="ARBA00073362"/>
    </source>
</evidence>
<comment type="catalytic activity">
    <reaction evidence="4">
        <text>glycolate + NADP(+) = glyoxylate + NADPH + H(+)</text>
        <dbReference type="Rhea" id="RHEA:10992"/>
        <dbReference type="ChEBI" id="CHEBI:15378"/>
        <dbReference type="ChEBI" id="CHEBI:29805"/>
        <dbReference type="ChEBI" id="CHEBI:36655"/>
        <dbReference type="ChEBI" id="CHEBI:57783"/>
        <dbReference type="ChEBI" id="CHEBI:58349"/>
        <dbReference type="EC" id="1.1.1.79"/>
    </reaction>
</comment>
<evidence type="ECO:0000259" key="11">
    <source>
        <dbReference type="Pfam" id="PF02826"/>
    </source>
</evidence>
<comment type="catalytic activity">
    <reaction evidence="3">
        <text>(R)-glycerate + NADP(+) = 3-hydroxypyruvate + NADPH + H(+)</text>
        <dbReference type="Rhea" id="RHEA:18657"/>
        <dbReference type="ChEBI" id="CHEBI:15378"/>
        <dbReference type="ChEBI" id="CHEBI:16659"/>
        <dbReference type="ChEBI" id="CHEBI:17180"/>
        <dbReference type="ChEBI" id="CHEBI:57783"/>
        <dbReference type="ChEBI" id="CHEBI:58349"/>
        <dbReference type="EC" id="1.1.1.81"/>
    </reaction>
</comment>
<feature type="domain" description="D-isomer specific 2-hydroxyacid dehydrogenase NAD-binding" evidence="11">
    <location>
        <begin position="109"/>
        <end position="287"/>
    </location>
</feature>
<comment type="similarity">
    <text evidence="5">Belongs to the D-isomer specific 2-hydroxyacid dehydrogenase family. GhrB subfamily.</text>
</comment>
<dbReference type="GO" id="GO:0051287">
    <property type="term" value="F:NAD binding"/>
    <property type="evidence" value="ECO:0007669"/>
    <property type="project" value="InterPro"/>
</dbReference>
<protein>
    <recommendedName>
        <fullName evidence="8">Glyoxylate/hydroxypyruvate reductase B</fullName>
        <ecNumber evidence="6">1.1.1.79</ecNumber>
        <ecNumber evidence="7">1.1.1.81</ecNumber>
    </recommendedName>
</protein>
<dbReference type="EC" id="1.1.1.81" evidence="7"/>
<dbReference type="Proteomes" id="UP000305848">
    <property type="component" value="Unassembled WGS sequence"/>
</dbReference>
<dbReference type="Pfam" id="PF00389">
    <property type="entry name" value="2-Hacid_dh"/>
    <property type="match status" value="1"/>
</dbReference>
<gene>
    <name evidence="12" type="ORF">FC093_11215</name>
</gene>
<dbReference type="SUPFAM" id="SSF52283">
    <property type="entry name" value="Formate/glycerate dehydrogenase catalytic domain-like"/>
    <property type="match status" value="1"/>
</dbReference>
<dbReference type="RefSeq" id="WP_137261878.1">
    <property type="nucleotide sequence ID" value="NZ_SZQL01000008.1"/>
</dbReference>
<evidence type="ECO:0000256" key="5">
    <source>
        <dbReference type="ARBA" id="ARBA00061278"/>
    </source>
</evidence>
<sequence length="325" mass="36103">MNVFITRKLPDELLQPLRDAGISYTEWTEPNRLPQDELIRQCKQHDAMLSAGRIDMNTHFLNECSNLKLIALMSVGYDNIDIATATRLGIPVSNTPGVLSKATAETAFLLMIAAARKAFYLHQRIIQGEWHSFDPFTDLGIDLQGATLGIFGLGSIGYEMAKRCKAAYDMNIIYHNRSSNKKAEEELHATKVSFETLLQQSDVLSVHAALTTETRNKFDKAAFSQMKKNTIFINTARGALHSEQDLIKAIQTGTIWGAGLDVTNPEPMDKNNPLLFMPTVAVLPHIGSATVKTRYGMARLAVDNVIAGLRGEQLPQIINKEVYKQ</sequence>
<dbReference type="FunFam" id="3.40.50.720:FF:000026">
    <property type="entry name" value="Glyoxylate/hydroxypyruvate reductase B"/>
    <property type="match status" value="1"/>
</dbReference>
<evidence type="ECO:0000256" key="1">
    <source>
        <dbReference type="ARBA" id="ARBA00023002"/>
    </source>
</evidence>
<keyword evidence="1 9" id="KW-0560">Oxidoreductase</keyword>
<dbReference type="OrthoDB" id="1522997at2"/>